<dbReference type="AlphaFoldDB" id="A0A8J5GF78"/>
<dbReference type="PANTHER" id="PTHR46214">
    <property type="entry name" value="ZINC FINGER, RING-CH-TYPE"/>
    <property type="match status" value="1"/>
</dbReference>
<accession>A0A8J5GF78</accession>
<evidence type="ECO:0000313" key="7">
    <source>
        <dbReference type="Proteomes" id="UP000734854"/>
    </source>
</evidence>
<proteinExistence type="predicted"/>
<dbReference type="SMART" id="SM00744">
    <property type="entry name" value="RINGv"/>
    <property type="match status" value="1"/>
</dbReference>
<protein>
    <recommendedName>
        <fullName evidence="5">RING-CH-type domain-containing protein</fullName>
    </recommendedName>
</protein>
<evidence type="ECO:0000256" key="1">
    <source>
        <dbReference type="ARBA" id="ARBA00022723"/>
    </source>
</evidence>
<evidence type="ECO:0000256" key="3">
    <source>
        <dbReference type="ARBA" id="ARBA00022833"/>
    </source>
</evidence>
<keyword evidence="1" id="KW-0479">Metal-binding</keyword>
<organism evidence="6 7">
    <name type="scientific">Zingiber officinale</name>
    <name type="common">Ginger</name>
    <name type="synonym">Amomum zingiber</name>
    <dbReference type="NCBI Taxonomy" id="94328"/>
    <lineage>
        <taxon>Eukaryota</taxon>
        <taxon>Viridiplantae</taxon>
        <taxon>Streptophyta</taxon>
        <taxon>Embryophyta</taxon>
        <taxon>Tracheophyta</taxon>
        <taxon>Spermatophyta</taxon>
        <taxon>Magnoliopsida</taxon>
        <taxon>Liliopsida</taxon>
        <taxon>Zingiberales</taxon>
        <taxon>Zingiberaceae</taxon>
        <taxon>Zingiber</taxon>
    </lineage>
</organism>
<evidence type="ECO:0000259" key="5">
    <source>
        <dbReference type="PROSITE" id="PS51292"/>
    </source>
</evidence>
<dbReference type="GO" id="GO:0008270">
    <property type="term" value="F:zinc ion binding"/>
    <property type="evidence" value="ECO:0007669"/>
    <property type="project" value="UniProtKB-KW"/>
</dbReference>
<dbReference type="EMBL" id="JACMSC010000010">
    <property type="protein sequence ID" value="KAG6502657.1"/>
    <property type="molecule type" value="Genomic_DNA"/>
</dbReference>
<keyword evidence="3" id="KW-0862">Zinc</keyword>
<keyword evidence="4" id="KW-0472">Membrane</keyword>
<keyword evidence="4" id="KW-0812">Transmembrane</keyword>
<keyword evidence="2" id="KW-0863">Zinc-finger</keyword>
<evidence type="ECO:0000256" key="2">
    <source>
        <dbReference type="ARBA" id="ARBA00022771"/>
    </source>
</evidence>
<dbReference type="PANTHER" id="PTHR46214:SF8">
    <property type="entry name" value="RING_FYVE_PHD ZINC FINGER SUPERFAMILY PROTEIN"/>
    <property type="match status" value="1"/>
</dbReference>
<keyword evidence="7" id="KW-1185">Reference proteome</keyword>
<gene>
    <name evidence="6" type="ORF">ZIOFF_034943</name>
</gene>
<dbReference type="Pfam" id="PF12906">
    <property type="entry name" value="RINGv"/>
    <property type="match status" value="1"/>
</dbReference>
<evidence type="ECO:0000256" key="4">
    <source>
        <dbReference type="SAM" id="Phobius"/>
    </source>
</evidence>
<name>A0A8J5GF78_ZINOF</name>
<dbReference type="Proteomes" id="UP000734854">
    <property type="component" value="Unassembled WGS sequence"/>
</dbReference>
<sequence length="209" mass="22629">MSPKSLVVQFRRSQIPELEKEPRILHRMTGNERRSEAESSPAAAAVARAGNVGADVVPAEEKGACVVIDVGRCSGKEADEDDGDREGESECRICQLSLSSGGEGSELILLGCGCKGELGVAHRHCAEAWFSVKGNRCCEICGAIAKNITLVVDSRVSEEGPSRGESNTRSPSDTGERIVCWRRLPVCNLLMACLIIAFILLWFFRVSMF</sequence>
<feature type="domain" description="RING-CH-type" evidence="5">
    <location>
        <begin position="83"/>
        <end position="148"/>
    </location>
</feature>
<feature type="transmembrane region" description="Helical" evidence="4">
    <location>
        <begin position="186"/>
        <end position="204"/>
    </location>
</feature>
<dbReference type="InterPro" id="IPR011016">
    <property type="entry name" value="Znf_RING-CH"/>
</dbReference>
<dbReference type="OrthoDB" id="1734943at2759"/>
<evidence type="ECO:0000313" key="6">
    <source>
        <dbReference type="EMBL" id="KAG6502657.1"/>
    </source>
</evidence>
<keyword evidence="4" id="KW-1133">Transmembrane helix</keyword>
<comment type="caution">
    <text evidence="6">The sequence shown here is derived from an EMBL/GenBank/DDBJ whole genome shotgun (WGS) entry which is preliminary data.</text>
</comment>
<dbReference type="PROSITE" id="PS51292">
    <property type="entry name" value="ZF_RING_CH"/>
    <property type="match status" value="1"/>
</dbReference>
<reference evidence="6 7" key="1">
    <citation type="submission" date="2020-08" db="EMBL/GenBank/DDBJ databases">
        <title>Plant Genome Project.</title>
        <authorList>
            <person name="Zhang R.-G."/>
        </authorList>
    </citation>
    <scope>NUCLEOTIDE SEQUENCE [LARGE SCALE GENOMIC DNA]</scope>
    <source>
        <tissue evidence="6">Rhizome</tissue>
    </source>
</reference>